<dbReference type="AlphaFoldDB" id="A0A9N8HR16"/>
<dbReference type="SUPFAM" id="SSF102114">
    <property type="entry name" value="Radical SAM enzymes"/>
    <property type="match status" value="1"/>
</dbReference>
<dbReference type="Gene3D" id="3.80.30.20">
    <property type="entry name" value="tm_1862 like domain"/>
    <property type="match status" value="1"/>
</dbReference>
<comment type="caution">
    <text evidence="12">The sequence shown here is derived from an EMBL/GenBank/DDBJ whole genome shotgun (WGS) entry which is preliminary data.</text>
</comment>
<dbReference type="OrthoDB" id="1730074at2759"/>
<dbReference type="PROSITE" id="PS51918">
    <property type="entry name" value="RADICAL_SAM"/>
    <property type="match status" value="1"/>
</dbReference>
<dbReference type="InterPro" id="IPR006463">
    <property type="entry name" value="MiaB_methiolase"/>
</dbReference>
<comment type="similarity">
    <text evidence="2">Belongs to the methylthiotransferase family. MiaB subfamily.</text>
</comment>
<evidence type="ECO:0000256" key="1">
    <source>
        <dbReference type="ARBA" id="ARBA00001966"/>
    </source>
</evidence>
<evidence type="ECO:0000256" key="3">
    <source>
        <dbReference type="ARBA" id="ARBA00022485"/>
    </source>
</evidence>
<dbReference type="Proteomes" id="UP001153069">
    <property type="component" value="Unassembled WGS sequence"/>
</dbReference>
<dbReference type="InterPro" id="IPR020612">
    <property type="entry name" value="Methylthiotransferase_CS"/>
</dbReference>
<comment type="cofactor">
    <cofactor evidence="1">
        <name>[4Fe-4S] cluster</name>
        <dbReference type="ChEBI" id="CHEBI:49883"/>
    </cofactor>
</comment>
<dbReference type="SFLD" id="SFLDF00273">
    <property type="entry name" value="(dimethylallyl)adenosine_tRNA"/>
    <property type="match status" value="1"/>
</dbReference>
<dbReference type="GO" id="GO:0046872">
    <property type="term" value="F:metal ion binding"/>
    <property type="evidence" value="ECO:0007669"/>
    <property type="project" value="UniProtKB-KW"/>
</dbReference>
<dbReference type="FunFam" id="3.80.30.20:FF:000003">
    <property type="entry name" value="CDK5 regulatory subunit-associated protein 1"/>
    <property type="match status" value="1"/>
</dbReference>
<feature type="domain" description="MTTase N-terminal" evidence="10">
    <location>
        <begin position="73"/>
        <end position="189"/>
    </location>
</feature>
<dbReference type="PROSITE" id="PS51449">
    <property type="entry name" value="MTTASE_N"/>
    <property type="match status" value="1"/>
</dbReference>
<gene>
    <name evidence="12" type="ORF">SEMRO_1348_G265070.1</name>
</gene>
<dbReference type="InterPro" id="IPR005839">
    <property type="entry name" value="Methylthiotransferase"/>
</dbReference>
<dbReference type="InterPro" id="IPR006638">
    <property type="entry name" value="Elp3/MiaA/NifB-like_rSAM"/>
</dbReference>
<reference evidence="12" key="1">
    <citation type="submission" date="2020-06" db="EMBL/GenBank/DDBJ databases">
        <authorList>
            <consortium name="Plant Systems Biology data submission"/>
        </authorList>
    </citation>
    <scope>NUCLEOTIDE SEQUENCE</scope>
    <source>
        <strain evidence="12">D6</strain>
    </source>
</reference>
<sequence>MMFPVRVAIAINRCRQRRLGSFPSVLKRTASSQSSKLIPEDGLTLNDFVSGSATKNHEPTTHSTSDNAASSRLSFHLKTYGCQMNVSDSDIVRALLLEQGFREVPEESQAQVLLTNTCAIREGAEEKVWHRMRELRGRFARKKGKKLVGVLGCMAERLKEDLFQDGLADLVVGPDAYRDLPRLLQDLASETSQVEKAVSVQLSMEETYADITPVRRNTDDVSAFVSIQRGCSNRCSFCIVPFTRGGVERSRPFQSVISEVQALYDEGVKEVTLLGQNVNSYHDQSETAIAMMPDSDYTMSNQGFKSRIRRRGGGYFFADLVEAVSNISPELRVRFTSPHPKDYPPELLSLMAEKPNVCKSLHMPAQSGSSSVLKRMRRGYTREAYLDLISDVQATIPEVAISSDFISGFCDETEGEHQDTLSLMEKVRYDQAFMFAYSLREKTHAHRTMQDNIPQEIKLRRLREVIDTFRYHVQRKNEEVELGRLRLVLVEGESKRSKPGNRSWSGRTDQNKRILFPSDEEACTSYSERALHQILGHVNASGSHHALPRGDLDSMTRVDLKSGDYAICEVTEVKGHGLRGRLLCRSSIQQFAESGLDSIFDDAARERARCLKEAFNLMDDGLASESPRQAFP</sequence>
<keyword evidence="5" id="KW-0479">Metal-binding</keyword>
<evidence type="ECO:0000256" key="2">
    <source>
        <dbReference type="ARBA" id="ARBA00009815"/>
    </source>
</evidence>
<dbReference type="GO" id="GO:0051539">
    <property type="term" value="F:4 iron, 4 sulfur cluster binding"/>
    <property type="evidence" value="ECO:0007669"/>
    <property type="project" value="UniProtKB-KW"/>
</dbReference>
<keyword evidence="6" id="KW-0408">Iron</keyword>
<dbReference type="InterPro" id="IPR023404">
    <property type="entry name" value="rSAM_horseshoe"/>
</dbReference>
<dbReference type="Gene3D" id="3.40.50.12160">
    <property type="entry name" value="Methylthiotransferase, N-terminal domain"/>
    <property type="match status" value="1"/>
</dbReference>
<evidence type="ECO:0000256" key="6">
    <source>
        <dbReference type="ARBA" id="ARBA00023004"/>
    </source>
</evidence>
<dbReference type="GO" id="GO:0080090">
    <property type="term" value="P:regulation of primary metabolic process"/>
    <property type="evidence" value="ECO:0007669"/>
    <property type="project" value="UniProtKB-ARBA"/>
</dbReference>
<evidence type="ECO:0000256" key="7">
    <source>
        <dbReference type="ARBA" id="ARBA00023014"/>
    </source>
</evidence>
<dbReference type="SFLD" id="SFLDF00413">
    <property type="entry name" value="CDK5RAP1"/>
    <property type="match status" value="1"/>
</dbReference>
<dbReference type="CDD" id="cd01335">
    <property type="entry name" value="Radical_SAM"/>
    <property type="match status" value="1"/>
</dbReference>
<dbReference type="GO" id="GO:0035597">
    <property type="term" value="F:tRNA-2-methylthio-N(6)-dimethylallyladenosine(37) synthase activity"/>
    <property type="evidence" value="ECO:0007669"/>
    <property type="project" value="TreeGrafter"/>
</dbReference>
<feature type="domain" description="Radical SAM core" evidence="11">
    <location>
        <begin position="217"/>
        <end position="475"/>
    </location>
</feature>
<dbReference type="InterPro" id="IPR038135">
    <property type="entry name" value="Methylthiotransferase_N_sf"/>
</dbReference>
<evidence type="ECO:0000259" key="9">
    <source>
        <dbReference type="PROSITE" id="PS50926"/>
    </source>
</evidence>
<feature type="domain" description="TRAM" evidence="9">
    <location>
        <begin position="479"/>
        <end position="584"/>
    </location>
</feature>
<dbReference type="PANTHER" id="PTHR43020:SF2">
    <property type="entry name" value="MITOCHONDRIAL TRNA METHYLTHIOTRANSFERASE CDK5RAP1"/>
    <property type="match status" value="1"/>
</dbReference>
<dbReference type="Pfam" id="PF04055">
    <property type="entry name" value="Radical_SAM"/>
    <property type="match status" value="1"/>
</dbReference>
<dbReference type="InterPro" id="IPR013848">
    <property type="entry name" value="Methylthiotransferase_N"/>
</dbReference>
<keyword evidence="4" id="KW-0949">S-adenosyl-L-methionine</keyword>
<evidence type="ECO:0000256" key="5">
    <source>
        <dbReference type="ARBA" id="ARBA00022723"/>
    </source>
</evidence>
<accession>A0A9N8HR16</accession>
<keyword evidence="3" id="KW-0004">4Fe-4S</keyword>
<evidence type="ECO:0000313" key="13">
    <source>
        <dbReference type="Proteomes" id="UP001153069"/>
    </source>
</evidence>
<evidence type="ECO:0000259" key="11">
    <source>
        <dbReference type="PROSITE" id="PS51918"/>
    </source>
</evidence>
<evidence type="ECO:0000256" key="4">
    <source>
        <dbReference type="ARBA" id="ARBA00022691"/>
    </source>
</evidence>
<protein>
    <submittedName>
        <fullName evidence="12">tRNA-2-methylthio-N(6)-dimethylallyladenosine synthase</fullName>
    </submittedName>
</protein>
<dbReference type="InterPro" id="IPR058240">
    <property type="entry name" value="rSAM_sf"/>
</dbReference>
<dbReference type="InterPro" id="IPR007197">
    <property type="entry name" value="rSAM"/>
</dbReference>
<dbReference type="InterPro" id="IPR002792">
    <property type="entry name" value="TRAM_dom"/>
</dbReference>
<evidence type="ECO:0000256" key="8">
    <source>
        <dbReference type="SAM" id="MobiDB-lite"/>
    </source>
</evidence>
<organism evidence="12 13">
    <name type="scientific">Seminavis robusta</name>
    <dbReference type="NCBI Taxonomy" id="568900"/>
    <lineage>
        <taxon>Eukaryota</taxon>
        <taxon>Sar</taxon>
        <taxon>Stramenopiles</taxon>
        <taxon>Ochrophyta</taxon>
        <taxon>Bacillariophyta</taxon>
        <taxon>Bacillariophyceae</taxon>
        <taxon>Bacillariophycidae</taxon>
        <taxon>Naviculales</taxon>
        <taxon>Naviculaceae</taxon>
        <taxon>Seminavis</taxon>
    </lineage>
</organism>
<dbReference type="PANTHER" id="PTHR43020">
    <property type="entry name" value="CDK5 REGULATORY SUBUNIT-ASSOCIATED PROTEIN 1"/>
    <property type="match status" value="1"/>
</dbReference>
<feature type="region of interest" description="Disordered" evidence="8">
    <location>
        <begin position="49"/>
        <end position="68"/>
    </location>
</feature>
<dbReference type="Pfam" id="PF00919">
    <property type="entry name" value="UPF0004"/>
    <property type="match status" value="1"/>
</dbReference>
<dbReference type="SFLD" id="SFLDS00029">
    <property type="entry name" value="Radical_SAM"/>
    <property type="match status" value="1"/>
</dbReference>
<dbReference type="FunFam" id="3.40.50.12160:FF:000003">
    <property type="entry name" value="CDK5 regulatory subunit-associated protein 1"/>
    <property type="match status" value="1"/>
</dbReference>
<dbReference type="PROSITE" id="PS50926">
    <property type="entry name" value="TRAM"/>
    <property type="match status" value="1"/>
</dbReference>
<dbReference type="SFLD" id="SFLDG01061">
    <property type="entry name" value="methylthiotransferase"/>
    <property type="match status" value="1"/>
</dbReference>
<keyword evidence="13" id="KW-1185">Reference proteome</keyword>
<name>A0A9N8HR16_9STRA</name>
<dbReference type="GO" id="GO:0005739">
    <property type="term" value="C:mitochondrion"/>
    <property type="evidence" value="ECO:0007669"/>
    <property type="project" value="TreeGrafter"/>
</dbReference>
<dbReference type="NCBIfam" id="TIGR00089">
    <property type="entry name" value="MiaB/RimO family radical SAM methylthiotransferase"/>
    <property type="match status" value="1"/>
</dbReference>
<evidence type="ECO:0000313" key="12">
    <source>
        <dbReference type="EMBL" id="CAB9522851.1"/>
    </source>
</evidence>
<dbReference type="SFLD" id="SFLDG01082">
    <property type="entry name" value="B12-binding_domain_containing"/>
    <property type="match status" value="1"/>
</dbReference>
<dbReference type="SMART" id="SM00729">
    <property type="entry name" value="Elp3"/>
    <property type="match status" value="1"/>
</dbReference>
<keyword evidence="7" id="KW-0411">Iron-sulfur</keyword>
<dbReference type="GO" id="GO:0005829">
    <property type="term" value="C:cytosol"/>
    <property type="evidence" value="ECO:0007669"/>
    <property type="project" value="TreeGrafter"/>
</dbReference>
<dbReference type="PROSITE" id="PS01278">
    <property type="entry name" value="MTTASE_RADICAL"/>
    <property type="match status" value="1"/>
</dbReference>
<proteinExistence type="inferred from homology"/>
<dbReference type="EMBL" id="CAICTM010001346">
    <property type="protein sequence ID" value="CAB9522851.1"/>
    <property type="molecule type" value="Genomic_DNA"/>
</dbReference>
<evidence type="ECO:0000259" key="10">
    <source>
        <dbReference type="PROSITE" id="PS51449"/>
    </source>
</evidence>
<dbReference type="GO" id="GO:0060255">
    <property type="term" value="P:regulation of macromolecule metabolic process"/>
    <property type="evidence" value="ECO:0007669"/>
    <property type="project" value="UniProtKB-ARBA"/>
</dbReference>